<evidence type="ECO:0000313" key="1">
    <source>
        <dbReference type="EMBL" id="KAJ1675679.1"/>
    </source>
</evidence>
<comment type="caution">
    <text evidence="1">The sequence shown here is derived from an EMBL/GenBank/DDBJ whole genome shotgun (WGS) entry which is preliminary data.</text>
</comment>
<evidence type="ECO:0000313" key="2">
    <source>
        <dbReference type="Proteomes" id="UP001145114"/>
    </source>
</evidence>
<sequence length="829" mass="91691">MDEVPGLPGLMDKRLLAANVTLSALSMLMAIAELTLYLLGESAIESKISTYPPRLRYRQDAIFTPDLPKPMLTHNGDFPHPIPPSGSRDGNTAIQPPQQQQQQQQQLQPPLPPSENIPKDNSDRLGAVASITFDLNTTQIASVPNTSIVTPLLPSVAGLRIQTNYEPYDHSLQRRRSLLIQQQQPHMPLVTVAPMDSSPTVSSPLRSLPPFSATTLCSPSTPTTPRPNDQRLRDLRTRKPFQWMILASASLAMHGSTIANLIINTSDASCSVSMTFKVGSVVFYITYLLINCIRSGIFFYRRNRFPNALPAVSASDDGEFWRYKKSSDIVNSNNNGYQHYKWVLVAFIPSIILGIVPVFTKRYAFNERLRMCWFRANEDNPLHTLLVLWLAYYGWVCLGLLALLATAVLVIWLLVSASWDIQRQCDSIGKVRDLSQTEHQAQSLQHHQRKQQHRNQKPVEQLCMREQGQQCDQAPISSPPEALAMPLNVMEDGAKNKDGSSDSDPPHKLGGSDYDAIPSLLSSQGPELVDSSGRCQEHNQHHHHYYYSTAASADDVSITETTTSSGIPPSEQSHNYWMFGVSPSHHPSARPTRTAIPNPSSLFDRSSSSRLPLPGVGRYSNSAMNADGIELSPLTTNSSSSQPQPPPKFLSSMPTTEIHAPLLPQLMAVDGTLQQIRKRVHKKVLQGAQKILLRCFIPTFTHLPLAIGTTYMLTQYLAAAEQDDYNNSRIENGIHVFQICLLLSTFQGTLELILFIWLGVADIRCGWPRLLHSPIYPGLESDIATQATGSSMSTLANPAINIGGLCNDDNSGDKAQNPHLYPLSPVDQS</sequence>
<proteinExistence type="predicted"/>
<protein>
    <submittedName>
        <fullName evidence="1">Uncharacterized protein</fullName>
    </submittedName>
</protein>
<keyword evidence="2" id="KW-1185">Reference proteome</keyword>
<gene>
    <name evidence="1" type="ORF">EV182_000798</name>
</gene>
<dbReference type="EMBL" id="JAMZIH010005207">
    <property type="protein sequence ID" value="KAJ1675679.1"/>
    <property type="molecule type" value="Genomic_DNA"/>
</dbReference>
<name>A0ACC1HMW3_9FUNG</name>
<dbReference type="Proteomes" id="UP001145114">
    <property type="component" value="Unassembled WGS sequence"/>
</dbReference>
<organism evidence="1 2">
    <name type="scientific">Spiromyces aspiralis</name>
    <dbReference type="NCBI Taxonomy" id="68401"/>
    <lineage>
        <taxon>Eukaryota</taxon>
        <taxon>Fungi</taxon>
        <taxon>Fungi incertae sedis</taxon>
        <taxon>Zoopagomycota</taxon>
        <taxon>Kickxellomycotina</taxon>
        <taxon>Kickxellomycetes</taxon>
        <taxon>Kickxellales</taxon>
        <taxon>Kickxellaceae</taxon>
        <taxon>Spiromyces</taxon>
    </lineage>
</organism>
<accession>A0ACC1HMW3</accession>
<reference evidence="1" key="1">
    <citation type="submission" date="2022-06" db="EMBL/GenBank/DDBJ databases">
        <title>Phylogenomic reconstructions and comparative analyses of Kickxellomycotina fungi.</title>
        <authorList>
            <person name="Reynolds N.K."/>
            <person name="Stajich J.E."/>
            <person name="Barry K."/>
            <person name="Grigoriev I.V."/>
            <person name="Crous P."/>
            <person name="Smith M.E."/>
        </authorList>
    </citation>
    <scope>NUCLEOTIDE SEQUENCE</scope>
    <source>
        <strain evidence="1">RSA 2271</strain>
    </source>
</reference>